<dbReference type="STRING" id="1797263.A2397_05285"/>
<organism evidence="2 3">
    <name type="scientific">Candidatus Amesbacteria bacterium RIFOXYB1_FULL_44_23</name>
    <dbReference type="NCBI Taxonomy" id="1797263"/>
    <lineage>
        <taxon>Bacteria</taxon>
        <taxon>Candidatus Amesiibacteriota</taxon>
    </lineage>
</organism>
<name>A0A1F4ZQQ0_9BACT</name>
<reference evidence="2 3" key="1">
    <citation type="journal article" date="2016" name="Nat. Commun.">
        <title>Thousands of microbial genomes shed light on interconnected biogeochemical processes in an aquifer system.</title>
        <authorList>
            <person name="Anantharaman K."/>
            <person name="Brown C.T."/>
            <person name="Hug L.A."/>
            <person name="Sharon I."/>
            <person name="Castelle C.J."/>
            <person name="Probst A.J."/>
            <person name="Thomas B.C."/>
            <person name="Singh A."/>
            <person name="Wilkins M.J."/>
            <person name="Karaoz U."/>
            <person name="Brodie E.L."/>
            <person name="Williams K.H."/>
            <person name="Hubbard S.S."/>
            <person name="Banfield J.F."/>
        </authorList>
    </citation>
    <scope>NUCLEOTIDE SEQUENCE [LARGE SCALE GENOMIC DNA]</scope>
</reference>
<protein>
    <submittedName>
        <fullName evidence="2">Uncharacterized protein</fullName>
    </submittedName>
</protein>
<feature type="transmembrane region" description="Helical" evidence="1">
    <location>
        <begin position="6"/>
        <end position="23"/>
    </location>
</feature>
<feature type="transmembrane region" description="Helical" evidence="1">
    <location>
        <begin position="35"/>
        <end position="52"/>
    </location>
</feature>
<keyword evidence="1" id="KW-0472">Membrane</keyword>
<keyword evidence="1" id="KW-1133">Transmembrane helix</keyword>
<accession>A0A1F4ZQQ0</accession>
<keyword evidence="1" id="KW-0812">Transmembrane</keyword>
<dbReference type="AlphaFoldDB" id="A0A1F4ZQQ0"/>
<proteinExistence type="predicted"/>
<sequence length="205" mass="22510">MLNENFVIVGTLIGAVGSLAYLIDTVKGKVKPNRVSFLLWSIAPFIAFAAQIKQGVGLESLMTFSTGFLPFIIFLASFVNKKAEWKLTRFDIICGVLSILGLILWLVTRVGNIAITFSILADGLAAVPTIIKAYKYPDTEIAWPWIATAFGVVLTLLTLDGLTFANSGFIIYILIVNTLIFSLVQFRIGEKLGFKSEEEGPLRDK</sequence>
<feature type="transmembrane region" description="Helical" evidence="1">
    <location>
        <begin position="143"/>
        <end position="163"/>
    </location>
</feature>
<feature type="transmembrane region" description="Helical" evidence="1">
    <location>
        <begin position="58"/>
        <end position="78"/>
    </location>
</feature>
<evidence type="ECO:0000256" key="1">
    <source>
        <dbReference type="SAM" id="Phobius"/>
    </source>
</evidence>
<evidence type="ECO:0000313" key="3">
    <source>
        <dbReference type="Proteomes" id="UP000176424"/>
    </source>
</evidence>
<gene>
    <name evidence="2" type="ORF">A2397_05285</name>
</gene>
<dbReference type="Proteomes" id="UP000176424">
    <property type="component" value="Unassembled WGS sequence"/>
</dbReference>
<evidence type="ECO:0000313" key="2">
    <source>
        <dbReference type="EMBL" id="OGD08829.1"/>
    </source>
</evidence>
<dbReference type="EMBL" id="MEXR01000048">
    <property type="protein sequence ID" value="OGD08829.1"/>
    <property type="molecule type" value="Genomic_DNA"/>
</dbReference>
<comment type="caution">
    <text evidence="2">The sequence shown here is derived from an EMBL/GenBank/DDBJ whole genome shotgun (WGS) entry which is preliminary data.</text>
</comment>
<feature type="transmembrane region" description="Helical" evidence="1">
    <location>
        <begin position="169"/>
        <end position="186"/>
    </location>
</feature>